<keyword evidence="2" id="KW-1185">Reference proteome</keyword>
<evidence type="ECO:0000313" key="1">
    <source>
        <dbReference type="EMBL" id="KAL2629497.1"/>
    </source>
</evidence>
<evidence type="ECO:0000313" key="2">
    <source>
        <dbReference type="Proteomes" id="UP001605036"/>
    </source>
</evidence>
<proteinExistence type="predicted"/>
<gene>
    <name evidence="1" type="ORF">R1flu_014183</name>
</gene>
<name>A0ABD1YJ41_9MARC</name>
<dbReference type="AlphaFoldDB" id="A0ABD1YJ41"/>
<comment type="caution">
    <text evidence="1">The sequence shown here is derived from an EMBL/GenBank/DDBJ whole genome shotgun (WGS) entry which is preliminary data.</text>
</comment>
<organism evidence="1 2">
    <name type="scientific">Riccia fluitans</name>
    <dbReference type="NCBI Taxonomy" id="41844"/>
    <lineage>
        <taxon>Eukaryota</taxon>
        <taxon>Viridiplantae</taxon>
        <taxon>Streptophyta</taxon>
        <taxon>Embryophyta</taxon>
        <taxon>Marchantiophyta</taxon>
        <taxon>Marchantiopsida</taxon>
        <taxon>Marchantiidae</taxon>
        <taxon>Marchantiales</taxon>
        <taxon>Ricciaceae</taxon>
        <taxon>Riccia</taxon>
    </lineage>
</organism>
<accession>A0ABD1YJ41</accession>
<sequence length="172" mass="19193">MAAAVNVQLVSKAASEKLSVKYSDISEPPEVVGPEPRRLSLQSFLNSHFANSPRRTSVDEFLDANHTFDSRRQSISLESRRASTEYNAYVKQEAFVISVKPLKTETVGSHCLPRSSPVASSTFIKKAANGLPANLTKPKPKTYEHLRMKYKLLFLCGFSNIDMVDNYVSIPR</sequence>
<protein>
    <submittedName>
        <fullName evidence="1">Uncharacterized protein</fullName>
    </submittedName>
</protein>
<dbReference type="EMBL" id="JBHFFA010000004">
    <property type="protein sequence ID" value="KAL2629497.1"/>
    <property type="molecule type" value="Genomic_DNA"/>
</dbReference>
<dbReference type="Proteomes" id="UP001605036">
    <property type="component" value="Unassembled WGS sequence"/>
</dbReference>
<reference evidence="1 2" key="1">
    <citation type="submission" date="2024-09" db="EMBL/GenBank/DDBJ databases">
        <title>Chromosome-scale assembly of Riccia fluitans.</title>
        <authorList>
            <person name="Paukszto L."/>
            <person name="Sawicki J."/>
            <person name="Karawczyk K."/>
            <person name="Piernik-Szablinska J."/>
            <person name="Szczecinska M."/>
            <person name="Mazdziarz M."/>
        </authorList>
    </citation>
    <scope>NUCLEOTIDE SEQUENCE [LARGE SCALE GENOMIC DNA]</scope>
    <source>
        <strain evidence="1">Rf_01</strain>
        <tissue evidence="1">Aerial parts of the thallus</tissue>
    </source>
</reference>